<dbReference type="EMBL" id="PKSL01000062">
    <property type="protein sequence ID" value="POW08695.1"/>
    <property type="molecule type" value="Genomic_DNA"/>
</dbReference>
<dbReference type="Proteomes" id="UP000239156">
    <property type="component" value="Unassembled WGS sequence"/>
</dbReference>
<evidence type="ECO:0000259" key="1">
    <source>
        <dbReference type="Pfam" id="PF20681"/>
    </source>
</evidence>
<reference evidence="2" key="1">
    <citation type="submission" date="2017-12" db="EMBL/GenBank/DDBJ databases">
        <title>Gene loss provides genomic basis for host adaptation in cereal stripe rust fungi.</title>
        <authorList>
            <person name="Xia C."/>
        </authorList>
    </citation>
    <scope>NUCLEOTIDE SEQUENCE [LARGE SCALE GENOMIC DNA]</scope>
    <source>
        <strain evidence="2">93-210</strain>
    </source>
</reference>
<gene>
    <name evidence="2" type="ORF">PSTT_07372</name>
</gene>
<feature type="non-terminal residue" evidence="2">
    <location>
        <position position="158"/>
    </location>
</feature>
<evidence type="ECO:0000313" key="3">
    <source>
        <dbReference type="Proteomes" id="UP000239156"/>
    </source>
</evidence>
<organism evidence="2 3">
    <name type="scientific">Puccinia striiformis</name>
    <dbReference type="NCBI Taxonomy" id="27350"/>
    <lineage>
        <taxon>Eukaryota</taxon>
        <taxon>Fungi</taxon>
        <taxon>Dikarya</taxon>
        <taxon>Basidiomycota</taxon>
        <taxon>Pucciniomycotina</taxon>
        <taxon>Pucciniomycetes</taxon>
        <taxon>Pucciniales</taxon>
        <taxon>Pucciniaceae</taxon>
        <taxon>Puccinia</taxon>
    </lineage>
</organism>
<sequence length="158" mass="18258">PNPCHHNHPSLQYLTSSKISKECQPQALRSQQNQTIPTQSQQLQRKIWPNHNQTPMVNNPILPKIHRSLKNEPGEHQDLKGTMTTIVEHLYEVLPLGANEWSQVVDMYNDYAQKNCRAFRDEKSIRNKFKGLHSARKPTGDPTIKHFIRDAKAAFEET</sequence>
<dbReference type="InterPro" id="IPR049203">
    <property type="entry name" value="DUF6818"/>
</dbReference>
<feature type="domain" description="DUF6818" evidence="1">
    <location>
        <begin position="95"/>
        <end position="153"/>
    </location>
</feature>
<dbReference type="VEuPathDB" id="FungiDB:PSTT_07372"/>
<protein>
    <recommendedName>
        <fullName evidence="1">DUF6818 domain-containing protein</fullName>
    </recommendedName>
</protein>
<dbReference type="Pfam" id="PF20681">
    <property type="entry name" value="DUF6818"/>
    <property type="match status" value="1"/>
</dbReference>
<dbReference type="VEuPathDB" id="FungiDB:PSHT_14765"/>
<feature type="non-terminal residue" evidence="2">
    <location>
        <position position="1"/>
    </location>
</feature>
<keyword evidence="3" id="KW-1185">Reference proteome</keyword>
<comment type="caution">
    <text evidence="2">The sequence shown here is derived from an EMBL/GenBank/DDBJ whole genome shotgun (WGS) entry which is preliminary data.</text>
</comment>
<dbReference type="AlphaFoldDB" id="A0A2S4VGU9"/>
<dbReference type="PANTHER" id="PTHR34409">
    <property type="entry name" value="SET DOMAIN-CONTAINING PROTEIN"/>
    <property type="match status" value="1"/>
</dbReference>
<name>A0A2S4VGU9_9BASI</name>
<evidence type="ECO:0000313" key="2">
    <source>
        <dbReference type="EMBL" id="POW08695.1"/>
    </source>
</evidence>
<proteinExistence type="predicted"/>
<dbReference type="PANTHER" id="PTHR34409:SF1">
    <property type="entry name" value="MYB-LIKE DOMAIN-CONTAINING PROTEIN"/>
    <property type="match status" value="1"/>
</dbReference>
<accession>A0A2S4VGU9</accession>